<keyword evidence="3" id="KW-1185">Reference proteome</keyword>
<protein>
    <submittedName>
        <fullName evidence="2">Uncharacterized protein</fullName>
    </submittedName>
</protein>
<feature type="compositionally biased region" description="Basic and acidic residues" evidence="1">
    <location>
        <begin position="38"/>
        <end position="51"/>
    </location>
</feature>
<proteinExistence type="predicted"/>
<evidence type="ECO:0000313" key="3">
    <source>
        <dbReference type="Proteomes" id="UP000835052"/>
    </source>
</evidence>
<name>A0A8S1H167_9PELO</name>
<gene>
    <name evidence="2" type="ORF">CAUJ_LOCUS5935</name>
</gene>
<comment type="caution">
    <text evidence="2">The sequence shown here is derived from an EMBL/GenBank/DDBJ whole genome shotgun (WGS) entry which is preliminary data.</text>
</comment>
<dbReference type="Proteomes" id="UP000835052">
    <property type="component" value="Unassembled WGS sequence"/>
</dbReference>
<feature type="compositionally biased region" description="Basic and acidic residues" evidence="1">
    <location>
        <begin position="1"/>
        <end position="28"/>
    </location>
</feature>
<accession>A0A8S1H167</accession>
<dbReference type="EMBL" id="CAJGYM010000013">
    <property type="protein sequence ID" value="CAD6190016.1"/>
    <property type="molecule type" value="Genomic_DNA"/>
</dbReference>
<organism evidence="2 3">
    <name type="scientific">Caenorhabditis auriculariae</name>
    <dbReference type="NCBI Taxonomy" id="2777116"/>
    <lineage>
        <taxon>Eukaryota</taxon>
        <taxon>Metazoa</taxon>
        <taxon>Ecdysozoa</taxon>
        <taxon>Nematoda</taxon>
        <taxon>Chromadorea</taxon>
        <taxon>Rhabditida</taxon>
        <taxon>Rhabditina</taxon>
        <taxon>Rhabditomorpha</taxon>
        <taxon>Rhabditoidea</taxon>
        <taxon>Rhabditidae</taxon>
        <taxon>Peloderinae</taxon>
        <taxon>Caenorhabditis</taxon>
    </lineage>
</organism>
<evidence type="ECO:0000313" key="2">
    <source>
        <dbReference type="EMBL" id="CAD6190016.1"/>
    </source>
</evidence>
<sequence>MKDSFLGLEPEREGGESKRVHTNQRPEENQPGPSTSTLKEEPDAETEKLESPDLGDCVLPSEERRAEILKELEDSFPNFETLIPGNLEMIKKVDNFTKKITSFLGRIERLFTSERRPLASFFQAIGLYVDMDESDRECIESLLQGPEVYLRYIGTWAPIKTRFKFEITPAGRFIVKTHPSFHILSLPGGKNQ</sequence>
<reference evidence="2" key="1">
    <citation type="submission" date="2020-10" db="EMBL/GenBank/DDBJ databases">
        <authorList>
            <person name="Kikuchi T."/>
        </authorList>
    </citation>
    <scope>NUCLEOTIDE SEQUENCE</scope>
    <source>
        <strain evidence="2">NKZ352</strain>
    </source>
</reference>
<evidence type="ECO:0000256" key="1">
    <source>
        <dbReference type="SAM" id="MobiDB-lite"/>
    </source>
</evidence>
<feature type="region of interest" description="Disordered" evidence="1">
    <location>
        <begin position="1"/>
        <end position="57"/>
    </location>
</feature>
<dbReference type="AlphaFoldDB" id="A0A8S1H167"/>